<keyword evidence="4 6" id="KW-1133">Transmembrane helix</keyword>
<proteinExistence type="predicted"/>
<keyword evidence="2" id="KW-1003">Cell membrane</keyword>
<dbReference type="Proteomes" id="UP000001508">
    <property type="component" value="Chromosome"/>
</dbReference>
<keyword evidence="3 6" id="KW-0812">Transmembrane</keyword>
<feature type="transmembrane region" description="Helical" evidence="6">
    <location>
        <begin position="103"/>
        <end position="123"/>
    </location>
</feature>
<dbReference type="FunCoup" id="D6Z3E4">
    <property type="interactions" value="126"/>
</dbReference>
<evidence type="ECO:0000256" key="6">
    <source>
        <dbReference type="SAM" id="Phobius"/>
    </source>
</evidence>
<dbReference type="eggNOG" id="COG0795">
    <property type="taxonomic scope" value="Bacteria"/>
</dbReference>
<dbReference type="AlphaFoldDB" id="D6Z3E4"/>
<dbReference type="GO" id="GO:0015920">
    <property type="term" value="P:lipopolysaccharide transport"/>
    <property type="evidence" value="ECO:0007669"/>
    <property type="project" value="TreeGrafter"/>
</dbReference>
<feature type="transmembrane region" description="Helical" evidence="6">
    <location>
        <begin position="277"/>
        <end position="298"/>
    </location>
</feature>
<feature type="transmembrane region" description="Helical" evidence="6">
    <location>
        <begin position="64"/>
        <end position="82"/>
    </location>
</feature>
<dbReference type="InParanoid" id="D6Z3E4"/>
<dbReference type="STRING" id="589865.DaAHT2_1374"/>
<dbReference type="HOGENOM" id="CLU_028799_3_2_7"/>
<keyword evidence="8" id="KW-1185">Reference proteome</keyword>
<evidence type="ECO:0000256" key="4">
    <source>
        <dbReference type="ARBA" id="ARBA00022989"/>
    </source>
</evidence>
<feature type="transmembrane region" description="Helical" evidence="6">
    <location>
        <begin position="335"/>
        <end position="357"/>
    </location>
</feature>
<evidence type="ECO:0000313" key="8">
    <source>
        <dbReference type="Proteomes" id="UP000001508"/>
    </source>
</evidence>
<dbReference type="Pfam" id="PF03739">
    <property type="entry name" value="LptF_LptG"/>
    <property type="match status" value="1"/>
</dbReference>
<dbReference type="KEGG" id="dak:DaAHT2_1374"/>
<dbReference type="GO" id="GO:0043190">
    <property type="term" value="C:ATP-binding cassette (ABC) transporter complex"/>
    <property type="evidence" value="ECO:0007669"/>
    <property type="project" value="TreeGrafter"/>
</dbReference>
<dbReference type="InterPro" id="IPR005495">
    <property type="entry name" value="LptG/LptF_permease"/>
</dbReference>
<evidence type="ECO:0000256" key="5">
    <source>
        <dbReference type="ARBA" id="ARBA00023136"/>
    </source>
</evidence>
<reference evidence="8" key="1">
    <citation type="submission" date="2010-02" db="EMBL/GenBank/DDBJ databases">
        <title>Complete sequence of Desulfurivibrio alkaliphilus AHT2.</title>
        <authorList>
            <consortium name="US DOE Joint Genome Institute"/>
            <person name="Pitluck S."/>
            <person name="Chertkov O."/>
            <person name="Detter J.C."/>
            <person name="Han C."/>
            <person name="Tapia R."/>
            <person name="Larimer F."/>
            <person name="Land M."/>
            <person name="Hauser L."/>
            <person name="Kyrpides N."/>
            <person name="Mikhailova N."/>
            <person name="Sorokin D.Y."/>
            <person name="Muyzer G."/>
            <person name="Woyke T."/>
        </authorList>
    </citation>
    <scope>NUCLEOTIDE SEQUENCE [LARGE SCALE GENOMIC DNA]</scope>
    <source>
        <strain evidence="8">DSM 19089 / UNIQEM U267 / AHT2</strain>
    </source>
</reference>
<feature type="transmembrane region" description="Helical" evidence="6">
    <location>
        <begin position="13"/>
        <end position="31"/>
    </location>
</feature>
<gene>
    <name evidence="7" type="ordered locus">DaAHT2_1374</name>
</gene>
<dbReference type="PANTHER" id="PTHR33529:SF2">
    <property type="entry name" value="LIPOPOLYSACCHARIDE EXPORT SYSTEM PERMEASE PROTEIN LPTG"/>
    <property type="match status" value="1"/>
</dbReference>
<evidence type="ECO:0000313" key="7">
    <source>
        <dbReference type="EMBL" id="ADH86069.1"/>
    </source>
</evidence>
<evidence type="ECO:0000256" key="1">
    <source>
        <dbReference type="ARBA" id="ARBA00004651"/>
    </source>
</evidence>
<feature type="transmembrane region" description="Helical" evidence="6">
    <location>
        <begin position="305"/>
        <end position="323"/>
    </location>
</feature>
<dbReference type="RefSeq" id="WP_013163597.1">
    <property type="nucleotide sequence ID" value="NC_014216.1"/>
</dbReference>
<dbReference type="PANTHER" id="PTHR33529">
    <property type="entry name" value="SLR0882 PROTEIN-RELATED"/>
    <property type="match status" value="1"/>
</dbReference>
<protein>
    <submittedName>
        <fullName evidence="7">Permease YjgP/YjgQ family protein</fullName>
    </submittedName>
</protein>
<accession>D6Z3E4</accession>
<keyword evidence="5 6" id="KW-0472">Membrane</keyword>
<evidence type="ECO:0000256" key="2">
    <source>
        <dbReference type="ARBA" id="ARBA00022475"/>
    </source>
</evidence>
<name>D6Z3E4_DESAT</name>
<sequence length="361" mass="40439">MIMLLDRYLFWQFTRNLALVLGGLVAIYLLIDFFERVDSFLDAGLGIGTAITYLLLKIPLIFEQLIPVCLLLAGIITLGVLNRHNELMALKSGGLSVRRIIRPLLLAALFFSGLALAAGQWLLPPTLAETNRLWYEEVRQQTPEGIERNGRIYYRGAKGIYSFAQPDDPASGLPDFSFTAWNEEYQLARLLTAAIAHWEAGRWTLLDGQLKVLTADDQYRTTIFNEMTIELPERPEDFFLPPYALAERPLSELLARALAPEDSPRRYEARLELQQKISYIFLGLPLLLVGIPLLLAMHRGRGRDLALAVPASCIMAFAVWGLWSICQALASAGHLSPALAAWLVHLLAGSLGFYFILRQDT</sequence>
<comment type="subcellular location">
    <subcellularLocation>
        <location evidence="1">Cell membrane</location>
        <topology evidence="1">Multi-pass membrane protein</topology>
    </subcellularLocation>
</comment>
<dbReference type="EMBL" id="CP001940">
    <property type="protein sequence ID" value="ADH86069.1"/>
    <property type="molecule type" value="Genomic_DNA"/>
</dbReference>
<organism evidence="7 8">
    <name type="scientific">Desulfurivibrio alkaliphilus (strain DSM 19089 / UNIQEM U267 / AHT2)</name>
    <dbReference type="NCBI Taxonomy" id="589865"/>
    <lineage>
        <taxon>Bacteria</taxon>
        <taxon>Pseudomonadati</taxon>
        <taxon>Thermodesulfobacteriota</taxon>
        <taxon>Desulfobulbia</taxon>
        <taxon>Desulfobulbales</taxon>
        <taxon>Desulfobulbaceae</taxon>
        <taxon>Desulfurivibrio</taxon>
    </lineage>
</organism>
<evidence type="ECO:0000256" key="3">
    <source>
        <dbReference type="ARBA" id="ARBA00022692"/>
    </source>
</evidence>